<protein>
    <submittedName>
        <fullName evidence="2">Uncharacterized protein</fullName>
    </submittedName>
</protein>
<dbReference type="AlphaFoldDB" id="A0A4P7LB25"/>
<reference evidence="2 3" key="1">
    <citation type="submission" date="2019-03" db="EMBL/GenBank/DDBJ databases">
        <title>Efficiently degradation of phenoxyalkanoic acid herbicides by Cupriavidus oxalaticus strain X32.</title>
        <authorList>
            <person name="Sheng X."/>
        </authorList>
    </citation>
    <scope>NUCLEOTIDE SEQUENCE [LARGE SCALE GENOMIC DNA]</scope>
    <source>
        <strain evidence="2 3">X32</strain>
    </source>
</reference>
<name>A0A4P7LB25_9BURK</name>
<proteinExistence type="predicted"/>
<dbReference type="EMBL" id="CP038635">
    <property type="protein sequence ID" value="QBY53134.1"/>
    <property type="molecule type" value="Genomic_DNA"/>
</dbReference>
<evidence type="ECO:0000313" key="3">
    <source>
        <dbReference type="Proteomes" id="UP000295294"/>
    </source>
</evidence>
<feature type="region of interest" description="Disordered" evidence="1">
    <location>
        <begin position="50"/>
        <end position="83"/>
    </location>
</feature>
<sequence>MIAWALTQRPVRLSQPLSVVGVGPGSGLMVGSADIMQRYGLEAAGYQLKLGKPDPAGDSGRDGAGTADRRRPEAAGGCRARLDEGKSGNRARMVCPVNVRLVPGDGRSASATLRRLSLSSPHLPELVERHGRPDGLGRECARDLANQGSAQRQTAAVTMISTSNSGRARGLTKMRLNCYHKPCGYEKPNSYSQVE</sequence>
<evidence type="ECO:0000313" key="2">
    <source>
        <dbReference type="EMBL" id="QBY53134.1"/>
    </source>
</evidence>
<evidence type="ECO:0000256" key="1">
    <source>
        <dbReference type="SAM" id="MobiDB-lite"/>
    </source>
</evidence>
<dbReference type="RefSeq" id="WP_135705199.1">
    <property type="nucleotide sequence ID" value="NZ_CP038635.1"/>
</dbReference>
<dbReference type="Proteomes" id="UP000295294">
    <property type="component" value="Chromosome 2"/>
</dbReference>
<accession>A0A4P7LB25</accession>
<gene>
    <name evidence="2" type="ORF">E0W60_18650</name>
</gene>
<organism evidence="2 3">
    <name type="scientific">Cupriavidus oxalaticus</name>
    <dbReference type="NCBI Taxonomy" id="96344"/>
    <lineage>
        <taxon>Bacteria</taxon>
        <taxon>Pseudomonadati</taxon>
        <taxon>Pseudomonadota</taxon>
        <taxon>Betaproteobacteria</taxon>
        <taxon>Burkholderiales</taxon>
        <taxon>Burkholderiaceae</taxon>
        <taxon>Cupriavidus</taxon>
    </lineage>
</organism>
<dbReference type="KEGG" id="cox:E0W60_18650"/>